<keyword evidence="7" id="KW-0275">Fatty acid biosynthesis</keyword>
<protein>
    <submittedName>
        <fullName evidence="11">Fatty acid synthase-like</fullName>
    </submittedName>
</protein>
<dbReference type="SMART" id="SM00827">
    <property type="entry name" value="PKS_AT"/>
    <property type="match status" value="1"/>
</dbReference>
<dbReference type="Gene3D" id="3.40.366.10">
    <property type="entry name" value="Malonyl-Coenzyme A Acyl Carrier Protein, domain 2"/>
    <property type="match status" value="1"/>
</dbReference>
<dbReference type="InterPro" id="IPR014043">
    <property type="entry name" value="Acyl_transferase_dom"/>
</dbReference>
<evidence type="ECO:0000256" key="9">
    <source>
        <dbReference type="PROSITE-ProRule" id="PRU01363"/>
    </source>
</evidence>
<dbReference type="Gene3D" id="3.40.47.10">
    <property type="match status" value="2"/>
</dbReference>
<gene>
    <name evidence="11" type="ORF">PoB_003210800</name>
</gene>
<keyword evidence="3" id="KW-0276">Fatty acid metabolism</keyword>
<dbReference type="Pfam" id="PF21089">
    <property type="entry name" value="PKS_DH_N"/>
    <property type="match status" value="1"/>
</dbReference>
<dbReference type="PANTHER" id="PTHR43775:SF7">
    <property type="entry name" value="FATTY ACID SYNTHASE"/>
    <property type="match status" value="1"/>
</dbReference>
<keyword evidence="8" id="KW-0511">Multifunctional enzyme</keyword>
<dbReference type="AlphaFoldDB" id="A0AAV4AEC0"/>
<evidence type="ECO:0000256" key="6">
    <source>
        <dbReference type="ARBA" id="ARBA00023098"/>
    </source>
</evidence>
<dbReference type="SMART" id="SM00826">
    <property type="entry name" value="PKS_DH"/>
    <property type="match status" value="1"/>
</dbReference>
<evidence type="ECO:0000256" key="2">
    <source>
        <dbReference type="ARBA" id="ARBA00022516"/>
    </source>
</evidence>
<dbReference type="Gene3D" id="3.10.129.110">
    <property type="entry name" value="Polyketide synthase dehydratase"/>
    <property type="match status" value="1"/>
</dbReference>
<evidence type="ECO:0000256" key="8">
    <source>
        <dbReference type="ARBA" id="ARBA00023268"/>
    </source>
</evidence>
<keyword evidence="4" id="KW-0521">NADP</keyword>
<feature type="region of interest" description="C-terminal hotdog fold" evidence="9">
    <location>
        <begin position="779"/>
        <end position="923"/>
    </location>
</feature>
<dbReference type="InterPro" id="IPR016039">
    <property type="entry name" value="Thiolase-like"/>
</dbReference>
<dbReference type="InterPro" id="IPR042104">
    <property type="entry name" value="PKS_dehydratase_sf"/>
</dbReference>
<dbReference type="EMBL" id="BLXT01003749">
    <property type="protein sequence ID" value="GFO05603.1"/>
    <property type="molecule type" value="Genomic_DNA"/>
</dbReference>
<evidence type="ECO:0000259" key="10">
    <source>
        <dbReference type="PROSITE" id="PS52019"/>
    </source>
</evidence>
<dbReference type="SUPFAM" id="SSF52151">
    <property type="entry name" value="FabD/lysophospholipase-like"/>
    <property type="match status" value="1"/>
</dbReference>
<feature type="active site" description="Proton donor; for dehydratase activity" evidence="9">
    <location>
        <position position="828"/>
    </location>
</feature>
<evidence type="ECO:0000256" key="5">
    <source>
        <dbReference type="ARBA" id="ARBA00023002"/>
    </source>
</evidence>
<dbReference type="InterPro" id="IPR050091">
    <property type="entry name" value="PKS_NRPS_Biosynth_Enz"/>
</dbReference>
<evidence type="ECO:0000256" key="3">
    <source>
        <dbReference type="ARBA" id="ARBA00022832"/>
    </source>
</evidence>
<feature type="region of interest" description="N-terminal hotdog fold" evidence="9">
    <location>
        <begin position="639"/>
        <end position="767"/>
    </location>
</feature>
<dbReference type="PROSITE" id="PS52019">
    <property type="entry name" value="PKS_MFAS_DH"/>
    <property type="match status" value="1"/>
</dbReference>
<proteinExistence type="predicted"/>
<evidence type="ECO:0000313" key="12">
    <source>
        <dbReference type="Proteomes" id="UP000735302"/>
    </source>
</evidence>
<dbReference type="Pfam" id="PF00698">
    <property type="entry name" value="Acyl_transf_1"/>
    <property type="match status" value="1"/>
</dbReference>
<keyword evidence="2" id="KW-0444">Lipid biosynthesis</keyword>
<dbReference type="SMART" id="SM00825">
    <property type="entry name" value="PKS_KS"/>
    <property type="match status" value="1"/>
</dbReference>
<reference evidence="11 12" key="1">
    <citation type="journal article" date="2021" name="Elife">
        <title>Chloroplast acquisition without the gene transfer in kleptoplastic sea slugs, Plakobranchus ocellatus.</title>
        <authorList>
            <person name="Maeda T."/>
            <person name="Takahashi S."/>
            <person name="Yoshida T."/>
            <person name="Shimamura S."/>
            <person name="Takaki Y."/>
            <person name="Nagai Y."/>
            <person name="Toyoda A."/>
            <person name="Suzuki Y."/>
            <person name="Arimoto A."/>
            <person name="Ishii H."/>
            <person name="Satoh N."/>
            <person name="Nishiyama T."/>
            <person name="Hasebe M."/>
            <person name="Maruyama T."/>
            <person name="Minagawa J."/>
            <person name="Obokata J."/>
            <person name="Shigenobu S."/>
        </authorList>
    </citation>
    <scope>NUCLEOTIDE SEQUENCE [LARGE SCALE GENOMIC DNA]</scope>
</reference>
<feature type="active site" description="Proton acceptor; for dehydratase activity" evidence="9">
    <location>
        <position position="673"/>
    </location>
</feature>
<keyword evidence="6" id="KW-0443">Lipid metabolism</keyword>
<keyword evidence="5" id="KW-0560">Oxidoreductase</keyword>
<organism evidence="11 12">
    <name type="scientific">Plakobranchus ocellatus</name>
    <dbReference type="NCBI Taxonomy" id="259542"/>
    <lineage>
        <taxon>Eukaryota</taxon>
        <taxon>Metazoa</taxon>
        <taxon>Spiralia</taxon>
        <taxon>Lophotrochozoa</taxon>
        <taxon>Mollusca</taxon>
        <taxon>Gastropoda</taxon>
        <taxon>Heterobranchia</taxon>
        <taxon>Euthyneura</taxon>
        <taxon>Panpulmonata</taxon>
        <taxon>Sacoglossa</taxon>
        <taxon>Placobranchoidea</taxon>
        <taxon>Plakobranchidae</taxon>
        <taxon>Plakobranchus</taxon>
    </lineage>
</organism>
<dbReference type="GO" id="GO:0016491">
    <property type="term" value="F:oxidoreductase activity"/>
    <property type="evidence" value="ECO:0007669"/>
    <property type="project" value="UniProtKB-KW"/>
</dbReference>
<dbReference type="SUPFAM" id="SSF53901">
    <property type="entry name" value="Thiolase-like"/>
    <property type="match status" value="2"/>
</dbReference>
<evidence type="ECO:0000256" key="1">
    <source>
        <dbReference type="ARBA" id="ARBA00022450"/>
    </source>
</evidence>
<evidence type="ECO:0000256" key="7">
    <source>
        <dbReference type="ARBA" id="ARBA00023160"/>
    </source>
</evidence>
<dbReference type="Pfam" id="PF00109">
    <property type="entry name" value="ketoacyl-synt"/>
    <property type="match status" value="1"/>
</dbReference>
<comment type="caution">
    <text evidence="11">The sequence shown here is derived from an EMBL/GenBank/DDBJ whole genome shotgun (WGS) entry which is preliminary data.</text>
</comment>
<dbReference type="InterPro" id="IPR049900">
    <property type="entry name" value="PKS_mFAS_DH"/>
</dbReference>
<feature type="domain" description="PKS/mFAS DH" evidence="10">
    <location>
        <begin position="639"/>
        <end position="923"/>
    </location>
</feature>
<dbReference type="Gene3D" id="3.30.70.3290">
    <property type="match status" value="1"/>
</dbReference>
<accession>A0AAV4AEC0</accession>
<dbReference type="InterPro" id="IPR020807">
    <property type="entry name" value="PKS_DH"/>
</dbReference>
<dbReference type="InterPro" id="IPR016035">
    <property type="entry name" value="Acyl_Trfase/lysoPLipase"/>
</dbReference>
<dbReference type="GO" id="GO:0004312">
    <property type="term" value="F:fatty acid synthase activity"/>
    <property type="evidence" value="ECO:0007669"/>
    <property type="project" value="TreeGrafter"/>
</dbReference>
<sequence>MYWGNQYLNKTELALYYLCAPLLGPSCAYDTACSTSLVCIDAAERHIRQGIIDAAIVGGCNLMYMPQVSKVFMGMNFLSTSACKVFDAAGDGFIRAEVVSAMFLKKRDTAKRIYATLVTAMTNNDGFQPNGMASLSKLMIIMHSKIIPPNLHLNTPNPNIPGLFDGRLKVVTEPTPFEGGLVAINSFGMGGTNAHAIFRSFDKEVDKSHPASNKPRLFVYSARTEEGLGRIFEEAHKHAANMEFHALCQQSANNKLKSMPYRGATILNATDEYMEINKCPAKPREIWFIYSGMGSQWLGMGRGLMALDIFRGSIQDSAKILEPLGIDLMDILTNGTEESLETIMNPLICICAVQLGLTDLLKSMGVNPDGVVGHSLGELGCAYADGCLTRREAILSAYWRGQVIIEGNVEPGRMAAVEMTWVDAKNRCPPGVVAACHNSQDSVTISGGEKEMTKFLQELKDEGIVVKEVNSNNISFHSHYMKNPSVHLRKALEKEIIPKPRSKRWISTSIPEHRWDEPLAQNAGANYHVNNMLSPVLFYEGLQKVPSNAIAIEIAPSGLLQSVIRKTLGSDCVSVSLQKRKHDNNLEYFFTALGKCYAYGMPLNPLSVYPSVQFPVSSQTPMLSNVISEAWDHSIPWRVPLVEDFVYTTSASSDKTFDIDISDDSPDRYLADHEIDGRILFPGSGTLVLAWKTLASIKGVEFEQMRVQLTNVQIHQALFLDPSKISTVSVSVMPITGEFQVRDNDSLLSSGVVTTSDDPLLETDQHLMRGTVLDGKAVTEVITASEVYRELVLRGYEYGPYFQGIRRASLDCRDTDIRWDGKWISYLDTVLHMCLLAHPGTHQSLPLLIESVIIDPTAHPPPPPEGVEPETIPGHYDPVLDIAAAGGVEFRGSHTVRSSRRLTHAPPTVEDYTFAPYMDPAPTERSAAEGMKQWLANDKLGVLPNKEEIEEALDLADKLAGTIGSSANFSSAKARLEALVNSQNGHKISK</sequence>
<dbReference type="GO" id="GO:0006633">
    <property type="term" value="P:fatty acid biosynthetic process"/>
    <property type="evidence" value="ECO:0007669"/>
    <property type="project" value="UniProtKB-KW"/>
</dbReference>
<dbReference type="SUPFAM" id="SSF55048">
    <property type="entry name" value="Probable ACP-binding domain of malonyl-CoA ACP transacylase"/>
    <property type="match status" value="1"/>
</dbReference>
<dbReference type="InterPro" id="IPR049552">
    <property type="entry name" value="PKS_DH_N"/>
</dbReference>
<dbReference type="InterPro" id="IPR014030">
    <property type="entry name" value="Ketoacyl_synth_N"/>
</dbReference>
<dbReference type="Proteomes" id="UP000735302">
    <property type="component" value="Unassembled WGS sequence"/>
</dbReference>
<evidence type="ECO:0000313" key="11">
    <source>
        <dbReference type="EMBL" id="GFO05603.1"/>
    </source>
</evidence>
<dbReference type="PANTHER" id="PTHR43775">
    <property type="entry name" value="FATTY ACID SYNTHASE"/>
    <property type="match status" value="1"/>
</dbReference>
<name>A0AAV4AEC0_9GAST</name>
<dbReference type="CDD" id="cd00833">
    <property type="entry name" value="PKS"/>
    <property type="match status" value="1"/>
</dbReference>
<dbReference type="InterPro" id="IPR001227">
    <property type="entry name" value="Ac_transferase_dom_sf"/>
</dbReference>
<dbReference type="InterPro" id="IPR016036">
    <property type="entry name" value="Malonyl_transacylase_ACP-bd"/>
</dbReference>
<evidence type="ECO:0000256" key="4">
    <source>
        <dbReference type="ARBA" id="ARBA00022857"/>
    </source>
</evidence>
<dbReference type="InterPro" id="IPR020841">
    <property type="entry name" value="PKS_Beta-ketoAc_synthase_dom"/>
</dbReference>
<dbReference type="Pfam" id="PF16197">
    <property type="entry name" value="KAsynt_C_assoc"/>
    <property type="match status" value="1"/>
</dbReference>
<dbReference type="InterPro" id="IPR032821">
    <property type="entry name" value="PKS_assoc"/>
</dbReference>
<keyword evidence="1" id="KW-0596">Phosphopantetheine</keyword>
<keyword evidence="12" id="KW-1185">Reference proteome</keyword>